<evidence type="ECO:0000313" key="11">
    <source>
        <dbReference type="EMBL" id="CAF1201207.1"/>
    </source>
</evidence>
<dbReference type="PANTHER" id="PTHR24113:SF12">
    <property type="entry name" value="RAN GTPASE-ACTIVATING PROTEIN 1"/>
    <property type="match status" value="1"/>
</dbReference>
<dbReference type="PROSITE" id="PS51996">
    <property type="entry name" value="TR_MART"/>
    <property type="match status" value="1"/>
</dbReference>
<feature type="compositionally biased region" description="Polar residues" evidence="10">
    <location>
        <begin position="301"/>
        <end position="316"/>
    </location>
</feature>
<evidence type="ECO:0000256" key="2">
    <source>
        <dbReference type="ARBA" id="ARBA00022468"/>
    </source>
</evidence>
<keyword evidence="2" id="KW-0343">GTPase activation</keyword>
<dbReference type="GO" id="GO:0031267">
    <property type="term" value="F:small GTPase binding"/>
    <property type="evidence" value="ECO:0007669"/>
    <property type="project" value="TreeGrafter"/>
</dbReference>
<dbReference type="Proteomes" id="UP000663877">
    <property type="component" value="Unassembled WGS sequence"/>
</dbReference>
<gene>
    <name evidence="11" type="ORF">BJG266_LOCUS26915</name>
</gene>
<keyword evidence="9" id="KW-0521">NADP</keyword>
<dbReference type="AlphaFoldDB" id="A0A814WEA3"/>
<evidence type="ECO:0000256" key="1">
    <source>
        <dbReference type="ARBA" id="ARBA00009558"/>
    </source>
</evidence>
<comment type="similarity">
    <text evidence="1 9">Belongs to the Arg-specific ADP-ribosyltransferase family.</text>
</comment>
<keyword evidence="3" id="KW-0433">Leucine-rich repeat</keyword>
<evidence type="ECO:0000256" key="6">
    <source>
        <dbReference type="ARBA" id="ARBA00022695"/>
    </source>
</evidence>
<dbReference type="GO" id="GO:0006913">
    <property type="term" value="P:nucleocytoplasmic transport"/>
    <property type="evidence" value="ECO:0007669"/>
    <property type="project" value="TreeGrafter"/>
</dbReference>
<dbReference type="Pfam" id="PF13516">
    <property type="entry name" value="LRR_6"/>
    <property type="match status" value="9"/>
</dbReference>
<dbReference type="Gene3D" id="3.80.10.10">
    <property type="entry name" value="Ribonuclease Inhibitor"/>
    <property type="match status" value="3"/>
</dbReference>
<sequence>MASSTTGSTSALRFADLGVLSKRMLAPIEGYENEPLVSLEDAVKPLVDIVPRVQRNVRIVKQNCEEPEDGLTSDESASIMLYTYESMPHEHSLYVILNAALRSEQRQKLIPWFLYLRLVLTALARLPSKRCTVNRGVREDLRSQYPKGKTIIWWGFSSCTSSIEVLECENFFGKTGTRTLFQIECNTGKDIKNHSFIQNEDEILLLPARQFSVKGCLDSGNGLHIIQLEETEPIDPLLEPVSVPASKAVSVPAAKAVSVPASKAVSVPAFKAVSVSASAAVSVPESSVQPKPKSPRSSKSTVQKPSAESKTTTTVLSKPPTHRNQELEQMIDQNKEKAYLRFYGKNLTDDDMDIMAYYLLRNNTTLTELNLSTNQLGDKGAQAAAKALQKNTTLTKLYLNQNQIGDEGAQVLGEALQNNTTLTILMLGNNQIGDKGAQALGEVLQKNATLIQLWLSYNQVGEKGAQALGEVLQNNTALTGLFLSSNQIGNKGAEVLGEALQKNSTLTNLHLAHNQIGDKGAQVLGEVLQKSTTLIELGLIYNQIGDKGAQVLGEALQNNTTLTILMLGNNQIGDKGAQALGEVLQKNATLMRLHLCNNKIGDKGAQALGEALQNNSKIWGHENIAAGANLGDLHFDNHRVILCDFTIYGSNPEGTEIHALDYQLKYNLPDDLESESLVVNGQLSVISVNDESLIQHIDPQVQTLQAIQLAGEMDDRIVELIKKRRRDHAITLLTEQVNVLKQVEHLNDDKGMIAMLIRMEKNLHKKIKGSNNECESCCSKMWSS</sequence>
<feature type="region of interest" description="Disordered" evidence="10">
    <location>
        <begin position="281"/>
        <end position="324"/>
    </location>
</feature>
<dbReference type="InterPro" id="IPR032675">
    <property type="entry name" value="LRR_dom_sf"/>
</dbReference>
<comment type="caution">
    <text evidence="11">The sequence shown here is derived from an EMBL/GenBank/DDBJ whole genome shotgun (WGS) entry which is preliminary data.</text>
</comment>
<evidence type="ECO:0000256" key="9">
    <source>
        <dbReference type="RuleBase" id="RU361228"/>
    </source>
</evidence>
<keyword evidence="7" id="KW-0677">Repeat</keyword>
<dbReference type="GO" id="GO:0048471">
    <property type="term" value="C:perinuclear region of cytoplasm"/>
    <property type="evidence" value="ECO:0007669"/>
    <property type="project" value="TreeGrafter"/>
</dbReference>
<dbReference type="GO" id="GO:0106274">
    <property type="term" value="F:NAD+-protein-arginine ADP-ribosyltransferase activity"/>
    <property type="evidence" value="ECO:0007669"/>
    <property type="project" value="UniProtKB-EC"/>
</dbReference>
<evidence type="ECO:0000256" key="8">
    <source>
        <dbReference type="ARBA" id="ARBA00047597"/>
    </source>
</evidence>
<dbReference type="GO" id="GO:0005096">
    <property type="term" value="F:GTPase activator activity"/>
    <property type="evidence" value="ECO:0007669"/>
    <property type="project" value="UniProtKB-KW"/>
</dbReference>
<comment type="catalytic activity">
    <reaction evidence="8 9">
        <text>L-arginyl-[protein] + NAD(+) = N(omega)-(ADP-D-ribosyl)-L-arginyl-[protein] + nicotinamide + H(+)</text>
        <dbReference type="Rhea" id="RHEA:19149"/>
        <dbReference type="Rhea" id="RHEA-COMP:10532"/>
        <dbReference type="Rhea" id="RHEA-COMP:15087"/>
        <dbReference type="ChEBI" id="CHEBI:15378"/>
        <dbReference type="ChEBI" id="CHEBI:17154"/>
        <dbReference type="ChEBI" id="CHEBI:29965"/>
        <dbReference type="ChEBI" id="CHEBI:57540"/>
        <dbReference type="ChEBI" id="CHEBI:142554"/>
        <dbReference type="EC" id="2.4.2.31"/>
    </reaction>
</comment>
<dbReference type="EC" id="2.4.2.31" evidence="9"/>
<evidence type="ECO:0000256" key="5">
    <source>
        <dbReference type="ARBA" id="ARBA00022679"/>
    </source>
</evidence>
<feature type="compositionally biased region" description="Low complexity" evidence="10">
    <location>
        <begin position="281"/>
        <end position="300"/>
    </location>
</feature>
<dbReference type="SUPFAM" id="SSF56399">
    <property type="entry name" value="ADP-ribosylation"/>
    <property type="match status" value="1"/>
</dbReference>
<evidence type="ECO:0000256" key="7">
    <source>
        <dbReference type="ARBA" id="ARBA00022737"/>
    </source>
</evidence>
<protein>
    <recommendedName>
        <fullName evidence="9">NAD(P)(+)--arginine ADP-ribosyltransferase</fullName>
        <ecNumber evidence="9">2.4.2.31</ecNumber>
    </recommendedName>
    <alternativeName>
        <fullName evidence="9">Mono(ADP-ribosyl)transferase</fullName>
    </alternativeName>
</protein>
<evidence type="ECO:0000313" key="12">
    <source>
        <dbReference type="Proteomes" id="UP000663877"/>
    </source>
</evidence>
<dbReference type="GO" id="GO:0005634">
    <property type="term" value="C:nucleus"/>
    <property type="evidence" value="ECO:0007669"/>
    <property type="project" value="TreeGrafter"/>
</dbReference>
<dbReference type="Pfam" id="PF01129">
    <property type="entry name" value="ART"/>
    <property type="match status" value="1"/>
</dbReference>
<keyword evidence="5 9" id="KW-0808">Transferase</keyword>
<dbReference type="PANTHER" id="PTHR24113">
    <property type="entry name" value="RAN GTPASE-ACTIVATING PROTEIN 1"/>
    <property type="match status" value="1"/>
</dbReference>
<dbReference type="InterPro" id="IPR027038">
    <property type="entry name" value="RanGap"/>
</dbReference>
<accession>A0A814WEA3</accession>
<dbReference type="Gene3D" id="3.90.176.10">
    <property type="entry name" value="Toxin ADP-ribosyltransferase, Chain A, domain 1"/>
    <property type="match status" value="1"/>
</dbReference>
<dbReference type="GO" id="GO:0005829">
    <property type="term" value="C:cytosol"/>
    <property type="evidence" value="ECO:0007669"/>
    <property type="project" value="TreeGrafter"/>
</dbReference>
<dbReference type="GO" id="GO:0016779">
    <property type="term" value="F:nucleotidyltransferase activity"/>
    <property type="evidence" value="ECO:0007669"/>
    <property type="project" value="UniProtKB-KW"/>
</dbReference>
<evidence type="ECO:0000256" key="10">
    <source>
        <dbReference type="SAM" id="MobiDB-lite"/>
    </source>
</evidence>
<keyword evidence="4 9" id="KW-0328">Glycosyltransferase</keyword>
<dbReference type="InterPro" id="IPR000768">
    <property type="entry name" value="ART"/>
</dbReference>
<organism evidence="11 12">
    <name type="scientific">Adineta steineri</name>
    <dbReference type="NCBI Taxonomy" id="433720"/>
    <lineage>
        <taxon>Eukaryota</taxon>
        <taxon>Metazoa</taxon>
        <taxon>Spiralia</taxon>
        <taxon>Gnathifera</taxon>
        <taxon>Rotifera</taxon>
        <taxon>Eurotatoria</taxon>
        <taxon>Bdelloidea</taxon>
        <taxon>Adinetida</taxon>
        <taxon>Adinetidae</taxon>
        <taxon>Adineta</taxon>
    </lineage>
</organism>
<keyword evidence="9" id="KW-0520">NAD</keyword>
<proteinExistence type="inferred from homology"/>
<dbReference type="SUPFAM" id="SSF52047">
    <property type="entry name" value="RNI-like"/>
    <property type="match status" value="1"/>
</dbReference>
<reference evidence="11" key="1">
    <citation type="submission" date="2021-02" db="EMBL/GenBank/DDBJ databases">
        <authorList>
            <person name="Nowell W R."/>
        </authorList>
    </citation>
    <scope>NUCLEOTIDE SEQUENCE</scope>
</reference>
<dbReference type="SMART" id="SM00368">
    <property type="entry name" value="LRR_RI"/>
    <property type="match status" value="9"/>
</dbReference>
<dbReference type="EMBL" id="CAJNOI010000235">
    <property type="protein sequence ID" value="CAF1201207.1"/>
    <property type="molecule type" value="Genomic_DNA"/>
</dbReference>
<evidence type="ECO:0000256" key="4">
    <source>
        <dbReference type="ARBA" id="ARBA00022676"/>
    </source>
</evidence>
<dbReference type="InterPro" id="IPR001611">
    <property type="entry name" value="Leu-rich_rpt"/>
</dbReference>
<keyword evidence="6" id="KW-0548">Nucleotidyltransferase</keyword>
<evidence type="ECO:0000256" key="3">
    <source>
        <dbReference type="ARBA" id="ARBA00022614"/>
    </source>
</evidence>
<name>A0A814WEA3_9BILA</name>